<evidence type="ECO:0000313" key="1">
    <source>
        <dbReference type="EMBL" id="ASN06945.1"/>
    </source>
</evidence>
<name>A0A221MH27_9BACI</name>
<dbReference type="Proteomes" id="UP000204391">
    <property type="component" value="Chromosome"/>
</dbReference>
<accession>A0A221MH27</accession>
<sequence length="152" mass="18189">MNTLVDDFEVETVYEDRTYARYRFVLLVDGVEYKGDFHEGEIQWLHPHPKQTLNEGNLKWIEAEVHELIGEHVSNNGESEDDDDIEVTPLLNDQSHTAHQFRLTIEGDEYKGIFRDDKMEWFHPKPRRKLKDEDVEEIEEKIHEKMKEHLDE</sequence>
<dbReference type="KEGG" id="vne:CFK40_18965"/>
<dbReference type="RefSeq" id="WP_089533940.1">
    <property type="nucleotide sequence ID" value="NZ_CP022437.1"/>
</dbReference>
<reference evidence="1 2" key="1">
    <citation type="journal article" date="2003" name="Int. J. Syst. Evol. Microbiol.">
        <title>Virgibacillus carmonensis sp. nov., Virgibacillus necropolis sp. nov. and Virgibacillus picturae sp. nov., three novel species isolated from deteriorated mural paintings, transfer of the species of the genus salibacillus to Virgibacillus, as Virgibacillus marismortui comb. nov. and Virgibacillus salexigens comb. nov., and emended description of the genus Virgibacillus.</title>
        <authorList>
            <person name="Heyrman J."/>
            <person name="Logan N.A."/>
            <person name="Busse H.J."/>
            <person name="Balcaen A."/>
            <person name="Lebbe L."/>
            <person name="Rodriguez-Diaz M."/>
            <person name="Swings J."/>
            <person name="De Vos P."/>
        </authorList>
    </citation>
    <scope>NUCLEOTIDE SEQUENCE [LARGE SCALE GENOMIC DNA]</scope>
    <source>
        <strain evidence="1 2">LMG 19488</strain>
    </source>
</reference>
<evidence type="ECO:0000313" key="2">
    <source>
        <dbReference type="Proteomes" id="UP000204391"/>
    </source>
</evidence>
<organism evidence="1 2">
    <name type="scientific">Virgibacillus necropolis</name>
    <dbReference type="NCBI Taxonomy" id="163877"/>
    <lineage>
        <taxon>Bacteria</taxon>
        <taxon>Bacillati</taxon>
        <taxon>Bacillota</taxon>
        <taxon>Bacilli</taxon>
        <taxon>Bacillales</taxon>
        <taxon>Bacillaceae</taxon>
        <taxon>Virgibacillus</taxon>
    </lineage>
</organism>
<keyword evidence="2" id="KW-1185">Reference proteome</keyword>
<proteinExistence type="predicted"/>
<protein>
    <submittedName>
        <fullName evidence="1">HicA family toxin-antitoxin system</fullName>
    </submittedName>
</protein>
<dbReference type="OrthoDB" id="2602945at2"/>
<dbReference type="EMBL" id="CP022437">
    <property type="protein sequence ID" value="ASN06945.1"/>
    <property type="molecule type" value="Genomic_DNA"/>
</dbReference>
<dbReference type="AlphaFoldDB" id="A0A221MH27"/>
<gene>
    <name evidence="1" type="ORF">CFK40_18965</name>
</gene>